<proteinExistence type="predicted"/>
<sequence length="167" mass="18730">MTQTTITRTGAHRPRPISFLTLHESAGWRLKFYGIAADGGRPRPELVRTAELLVPTALPYPAAHSGGEEPHDVDRYGVGFVIVHDAPDYAYALYDWWAGENEIHQRIFSALPNRLGAMRPHPTPAIGCVWELAVTDFERRAWLRHVLANDEGADIDAYLAERFEGEV</sequence>
<reference evidence="2" key="1">
    <citation type="journal article" date="2019" name="Int. J. Syst. Evol. Microbiol.">
        <title>The Global Catalogue of Microorganisms (GCM) 10K type strain sequencing project: providing services to taxonomists for standard genome sequencing and annotation.</title>
        <authorList>
            <consortium name="The Broad Institute Genomics Platform"/>
            <consortium name="The Broad Institute Genome Sequencing Center for Infectious Disease"/>
            <person name="Wu L."/>
            <person name="Ma J."/>
        </authorList>
    </citation>
    <scope>NUCLEOTIDE SEQUENCE [LARGE SCALE GENOMIC DNA]</scope>
    <source>
        <strain evidence="2">JCM 3146</strain>
    </source>
</reference>
<dbReference type="EMBL" id="BAAABM010000019">
    <property type="protein sequence ID" value="GAA0339065.1"/>
    <property type="molecule type" value="Genomic_DNA"/>
</dbReference>
<gene>
    <name evidence="1" type="ORF">GCM10010151_30880</name>
</gene>
<comment type="caution">
    <text evidence="1">The sequence shown here is derived from an EMBL/GenBank/DDBJ whole genome shotgun (WGS) entry which is preliminary data.</text>
</comment>
<dbReference type="Proteomes" id="UP001501822">
    <property type="component" value="Unassembled WGS sequence"/>
</dbReference>
<dbReference type="RefSeq" id="WP_252808101.1">
    <property type="nucleotide sequence ID" value="NZ_BAAABM010000019.1"/>
</dbReference>
<evidence type="ECO:0000313" key="2">
    <source>
        <dbReference type="Proteomes" id="UP001501822"/>
    </source>
</evidence>
<protein>
    <submittedName>
        <fullName evidence="1">Uncharacterized protein</fullName>
    </submittedName>
</protein>
<keyword evidence="2" id="KW-1185">Reference proteome</keyword>
<organism evidence="1 2">
    <name type="scientific">Actinoallomurus spadix</name>
    <dbReference type="NCBI Taxonomy" id="79912"/>
    <lineage>
        <taxon>Bacteria</taxon>
        <taxon>Bacillati</taxon>
        <taxon>Actinomycetota</taxon>
        <taxon>Actinomycetes</taxon>
        <taxon>Streptosporangiales</taxon>
        <taxon>Thermomonosporaceae</taxon>
        <taxon>Actinoallomurus</taxon>
    </lineage>
</organism>
<accession>A0ABP3G803</accession>
<name>A0ABP3G803_9ACTN</name>
<evidence type="ECO:0000313" key="1">
    <source>
        <dbReference type="EMBL" id="GAA0339065.1"/>
    </source>
</evidence>